<evidence type="ECO:0000313" key="2">
    <source>
        <dbReference type="Proteomes" id="UP000789860"/>
    </source>
</evidence>
<protein>
    <submittedName>
        <fullName evidence="1">8342_t:CDS:1</fullName>
    </submittedName>
</protein>
<comment type="caution">
    <text evidence="1">The sequence shown here is derived from an EMBL/GenBank/DDBJ whole genome shotgun (WGS) entry which is preliminary data.</text>
</comment>
<sequence>MTFDGIQQISSTAIGNVLRDELEKSQKQNLRNSLDRLTIDILKVIYRGESLSEKRTKKDLVKRLADRVLSKAKSKDKIPDNTQVENIEEMRIGFDLEKGLQDNVRNRPFGNTDRIGSMEKMMQAMMGKVIGKIKKNQFEYDEWYKVRKYLDNALSTEIRELLIDNLIEALFHDKLASARQTAKNPVLELKEIKEVDYTQSIDMPQKEMRQRKEKVVERVYLEASV</sequence>
<name>A0ACA9LIL2_9GLOM</name>
<organism evidence="1 2">
    <name type="scientific">Scutellospora calospora</name>
    <dbReference type="NCBI Taxonomy" id="85575"/>
    <lineage>
        <taxon>Eukaryota</taxon>
        <taxon>Fungi</taxon>
        <taxon>Fungi incertae sedis</taxon>
        <taxon>Mucoromycota</taxon>
        <taxon>Glomeromycotina</taxon>
        <taxon>Glomeromycetes</taxon>
        <taxon>Diversisporales</taxon>
        <taxon>Gigasporaceae</taxon>
        <taxon>Scutellospora</taxon>
    </lineage>
</organism>
<keyword evidence="2" id="KW-1185">Reference proteome</keyword>
<evidence type="ECO:0000313" key="1">
    <source>
        <dbReference type="EMBL" id="CAG8530520.1"/>
    </source>
</evidence>
<dbReference type="Proteomes" id="UP000789860">
    <property type="component" value="Unassembled WGS sequence"/>
</dbReference>
<proteinExistence type="predicted"/>
<reference evidence="1" key="1">
    <citation type="submission" date="2021-06" db="EMBL/GenBank/DDBJ databases">
        <authorList>
            <person name="Kallberg Y."/>
            <person name="Tangrot J."/>
            <person name="Rosling A."/>
        </authorList>
    </citation>
    <scope>NUCLEOTIDE SEQUENCE</scope>
    <source>
        <strain evidence="1">AU212A</strain>
    </source>
</reference>
<dbReference type="EMBL" id="CAJVPM010006003">
    <property type="protein sequence ID" value="CAG8530520.1"/>
    <property type="molecule type" value="Genomic_DNA"/>
</dbReference>
<gene>
    <name evidence="1" type="ORF">SCALOS_LOCUS4439</name>
</gene>
<accession>A0ACA9LIL2</accession>
<feature type="non-terminal residue" evidence="1">
    <location>
        <position position="225"/>
    </location>
</feature>